<evidence type="ECO:0000313" key="2">
    <source>
        <dbReference type="EMBL" id="NVB75178.1"/>
    </source>
</evidence>
<dbReference type="EMBL" id="JABWDJ010000087">
    <property type="protein sequence ID" value="NVB75178.1"/>
    <property type="molecule type" value="Genomic_DNA"/>
</dbReference>
<gene>
    <name evidence="2" type="ORF">HUV05_16915</name>
    <name evidence="1" type="ORF">L4X52_06100</name>
</gene>
<sequence length="133" mass="15420">MQGTDKLNTITNIVFVLTDVLETNLLEMQQQYKKEGFELRHDSKRNFNTAIAAIKRLKSDVNHCSESTQENFGNDSDMVNAMLLTLIDRCGDDDNLAYKMYEYIKSFPSKLNLDLDLDNVFSHLFRKEKSTKE</sequence>
<reference evidence="1" key="3">
    <citation type="submission" date="2022-01" db="EMBL/GenBank/DDBJ databases">
        <authorList>
            <person name="Mingchao X."/>
        </authorList>
    </citation>
    <scope>NUCLEOTIDE SEQUENCE</scope>
    <source>
        <strain evidence="1">Bv4372</strain>
    </source>
</reference>
<proteinExistence type="predicted"/>
<dbReference type="RefSeq" id="WP_117921548.1">
    <property type="nucleotide sequence ID" value="NZ_JABWDJ010000087.1"/>
</dbReference>
<dbReference type="Proteomes" id="UP001201179">
    <property type="component" value="Unassembled WGS sequence"/>
</dbReference>
<comment type="caution">
    <text evidence="2">The sequence shown here is derived from an EMBL/GenBank/DDBJ whole genome shotgun (WGS) entry which is preliminary data.</text>
</comment>
<protein>
    <submittedName>
        <fullName evidence="2">Uncharacterized protein</fullName>
    </submittedName>
</protein>
<organism evidence="2 3">
    <name type="scientific">Phocaeicola vulgatus</name>
    <name type="common">Bacteroides vulgatus</name>
    <dbReference type="NCBI Taxonomy" id="821"/>
    <lineage>
        <taxon>Bacteria</taxon>
        <taxon>Pseudomonadati</taxon>
        <taxon>Bacteroidota</taxon>
        <taxon>Bacteroidia</taxon>
        <taxon>Bacteroidales</taxon>
        <taxon>Bacteroidaceae</taxon>
        <taxon>Phocaeicola</taxon>
    </lineage>
</organism>
<accession>A0A7Y6UAM9</accession>
<reference evidence="2 3" key="1">
    <citation type="submission" date="2020-04" db="EMBL/GenBank/DDBJ databases">
        <authorList>
            <person name="Pieper L."/>
        </authorList>
    </citation>
    <scope>NUCLEOTIDE SEQUENCE [LARGE SCALE GENOMIC DNA]</scope>
    <source>
        <strain evidence="2 3">B33</strain>
    </source>
</reference>
<name>A0A7Y6UAM9_PHOVU</name>
<dbReference type="AlphaFoldDB" id="A0A7Y6UAM9"/>
<dbReference type="EMBL" id="JAKKWZ010000008">
    <property type="protein sequence ID" value="MCG0339561.1"/>
    <property type="molecule type" value="Genomic_DNA"/>
</dbReference>
<reference evidence="2 3" key="2">
    <citation type="submission" date="2020-07" db="EMBL/GenBank/DDBJ databases">
        <title>Bacterial metabolism rescues the inhibition of intestinal drug absorption by food and drug additives.</title>
        <authorList>
            <person name="Zou L."/>
            <person name="Spanogiannopoulos P."/>
            <person name="Chien H.-C."/>
            <person name="Pieper L.M."/>
            <person name="Cai W."/>
            <person name="Khuri N."/>
            <person name="Pottel J."/>
            <person name="Vora B."/>
            <person name="Ni Z."/>
            <person name="Tsakalozou E."/>
            <person name="Zhang W."/>
            <person name="Shoichet B.K."/>
            <person name="Giacomini K.M."/>
            <person name="Turnbaugh P.J."/>
        </authorList>
    </citation>
    <scope>NUCLEOTIDE SEQUENCE [LARGE SCALE GENOMIC DNA]</scope>
    <source>
        <strain evidence="2 3">B33</strain>
    </source>
</reference>
<dbReference type="Proteomes" id="UP000524321">
    <property type="component" value="Unassembled WGS sequence"/>
</dbReference>
<evidence type="ECO:0000313" key="1">
    <source>
        <dbReference type="EMBL" id="MCG0339561.1"/>
    </source>
</evidence>
<evidence type="ECO:0000313" key="3">
    <source>
        <dbReference type="Proteomes" id="UP000524321"/>
    </source>
</evidence>